<reference evidence="2 3" key="1">
    <citation type="submission" date="2014-07" db="EMBL/GenBank/DDBJ databases">
        <authorList>
            <person name="McCorrison J."/>
            <person name="Sanka R."/>
            <person name="Torralba M."/>
            <person name="Gillis M."/>
            <person name="Haft D.H."/>
            <person name="Methe B."/>
            <person name="Sutton G."/>
            <person name="Nelson K.E."/>
        </authorList>
    </citation>
    <scope>NUCLEOTIDE SEQUENCE [LARGE SCALE GENOMIC DNA]</scope>
    <source>
        <strain evidence="2 3">DNF00040</strain>
    </source>
</reference>
<feature type="transmembrane region" description="Helical" evidence="1">
    <location>
        <begin position="12"/>
        <end position="32"/>
    </location>
</feature>
<dbReference type="Proteomes" id="UP000029629">
    <property type="component" value="Unassembled WGS sequence"/>
</dbReference>
<keyword evidence="3" id="KW-1185">Reference proteome</keyword>
<name>A0A095YQ80_9BURK</name>
<evidence type="ECO:0000313" key="2">
    <source>
        <dbReference type="EMBL" id="KGF24523.1"/>
    </source>
</evidence>
<comment type="caution">
    <text evidence="2">The sequence shown here is derived from an EMBL/GenBank/DDBJ whole genome shotgun (WGS) entry which is preliminary data.</text>
</comment>
<evidence type="ECO:0000256" key="1">
    <source>
        <dbReference type="SAM" id="Phobius"/>
    </source>
</evidence>
<dbReference type="RefSeq" id="WP_036561349.1">
    <property type="nucleotide sequence ID" value="NZ_JRNI01000123.1"/>
</dbReference>
<sequence>MQTIKKLLSQLFVLFSLVAAINAVMVIAYPLGQINDWPRFLLTEGALNSQEEWEDFTSNCLDSYWQVEVKIFILAVRRFSGIQHFIMYFLDMNLKNTQA</sequence>
<evidence type="ECO:0000313" key="3">
    <source>
        <dbReference type="Proteomes" id="UP000029629"/>
    </source>
</evidence>
<organism evidence="2 3">
    <name type="scientific">Oligella urethralis DNF00040</name>
    <dbReference type="NCBI Taxonomy" id="1401065"/>
    <lineage>
        <taxon>Bacteria</taxon>
        <taxon>Pseudomonadati</taxon>
        <taxon>Pseudomonadota</taxon>
        <taxon>Betaproteobacteria</taxon>
        <taxon>Burkholderiales</taxon>
        <taxon>Alcaligenaceae</taxon>
        <taxon>Oligella</taxon>
    </lineage>
</organism>
<accession>A0A095YQ80</accession>
<dbReference type="AlphaFoldDB" id="A0A095YQ80"/>
<dbReference type="EMBL" id="JRNI01000123">
    <property type="protein sequence ID" value="KGF24523.1"/>
    <property type="molecule type" value="Genomic_DNA"/>
</dbReference>
<keyword evidence="1" id="KW-0472">Membrane</keyword>
<gene>
    <name evidence="2" type="ORF">HMPREF2130_11705</name>
</gene>
<keyword evidence="1" id="KW-1133">Transmembrane helix</keyword>
<proteinExistence type="predicted"/>
<keyword evidence="1" id="KW-0812">Transmembrane</keyword>
<protein>
    <submittedName>
        <fullName evidence="2">Uncharacterized protein</fullName>
    </submittedName>
</protein>